<name>A0ACC3SG56_9PEZI</name>
<comment type="caution">
    <text evidence="1">The sequence shown here is derived from an EMBL/GenBank/DDBJ whole genome shotgun (WGS) entry which is preliminary data.</text>
</comment>
<accession>A0ACC3SG56</accession>
<keyword evidence="2" id="KW-1185">Reference proteome</keyword>
<proteinExistence type="predicted"/>
<evidence type="ECO:0000313" key="1">
    <source>
        <dbReference type="EMBL" id="KAK8211528.1"/>
    </source>
</evidence>
<dbReference type="Proteomes" id="UP001320706">
    <property type="component" value="Unassembled WGS sequence"/>
</dbReference>
<dbReference type="EMBL" id="JAMKPW020000013">
    <property type="protein sequence ID" value="KAK8211528.1"/>
    <property type="molecule type" value="Genomic_DNA"/>
</dbReference>
<organism evidence="1 2">
    <name type="scientific">Zalaria obscura</name>
    <dbReference type="NCBI Taxonomy" id="2024903"/>
    <lineage>
        <taxon>Eukaryota</taxon>
        <taxon>Fungi</taxon>
        <taxon>Dikarya</taxon>
        <taxon>Ascomycota</taxon>
        <taxon>Pezizomycotina</taxon>
        <taxon>Dothideomycetes</taxon>
        <taxon>Dothideomycetidae</taxon>
        <taxon>Dothideales</taxon>
        <taxon>Zalariaceae</taxon>
        <taxon>Zalaria</taxon>
    </lineage>
</organism>
<dbReference type="EC" id="1.3.1.70" evidence="1"/>
<evidence type="ECO:0000313" key="2">
    <source>
        <dbReference type="Proteomes" id="UP001320706"/>
    </source>
</evidence>
<gene>
    <name evidence="1" type="primary">ERG24</name>
    <name evidence="1" type="ORF">M8818_003181</name>
</gene>
<keyword evidence="1" id="KW-0560">Oxidoreductase</keyword>
<protein>
    <submittedName>
        <fullName evidence="1">Erg24, C-14 sterol reductase</fullName>
        <ecNumber evidence="1">1.3.1.70</ecNumber>
    </submittedName>
</protein>
<reference evidence="1" key="1">
    <citation type="submission" date="2024-02" db="EMBL/GenBank/DDBJ databases">
        <title>Metagenome Assembled Genome of Zalaria obscura JY119.</title>
        <authorList>
            <person name="Vighnesh L."/>
            <person name="Jagadeeshwari U."/>
            <person name="Venkata Ramana C."/>
            <person name="Sasikala C."/>
        </authorList>
    </citation>
    <scope>NUCLEOTIDE SEQUENCE</scope>
    <source>
        <strain evidence="1">JY119</strain>
    </source>
</reference>
<sequence>MLRTPDVAGLGNVLGVPERAVRASDPSASSRLCSVEVVPFLPLHLHLIVLPLGQYSMSKKVEKHGYEFGGPLGAALISFGLPIGCYAFALVCNDVSGCPAPSLLHPTTLNLDKLKQETGWPGFSGLINTQAVVATLGYYFLSLVLNFVLPAQEVEGTELRGGGRLKYRFNAFYSALFIVSIAAAGTFVQGPEFPLWTFINNNYLALLTTNILISYALATYVYISSFSVKPNDPSKRELAAGGVTGNIMYDWFIGRELNPRVKIPLFGEIDIKSWMELRPGMLGWIILDLAFAAHQYATYGKITDSMILVIATQTIYVFDALYMEPAILTTIDITTDGFGFMLAFGDLAWVPFTYSIQARYLSIHPIELGPIGVAAIIGVQLSGYYIFRASNNEKNMFRTNPEDPRVKHLTYIQTSRGSRLITSGWWGRARHINYLGDWLMSWAYCLPTLLPGYVIHTSILTGEKVVTQGSNGEMMGWAIPITYFYMLYFAILLIHREGRDEEKCRKKYGKDWEKYCKQVPWRIVPGIY</sequence>